<dbReference type="GO" id="GO:0042597">
    <property type="term" value="C:periplasmic space"/>
    <property type="evidence" value="ECO:0007669"/>
    <property type="project" value="UniProtKB-SubCell"/>
</dbReference>
<dbReference type="SUPFAM" id="SSF53850">
    <property type="entry name" value="Periplasmic binding protein-like II"/>
    <property type="match status" value="1"/>
</dbReference>
<dbReference type="EMBL" id="VGLS01000482">
    <property type="protein sequence ID" value="MBM3225108.1"/>
    <property type="molecule type" value="Genomic_DNA"/>
</dbReference>
<name>A0A937W1F1_UNCTE</name>
<dbReference type="PANTHER" id="PTHR43649">
    <property type="entry name" value="ARABINOSE-BINDING PROTEIN-RELATED"/>
    <property type="match status" value="1"/>
</dbReference>
<gene>
    <name evidence="5" type="ORF">FJZ47_15085</name>
</gene>
<organism evidence="5 6">
    <name type="scientific">Tectimicrobiota bacterium</name>
    <dbReference type="NCBI Taxonomy" id="2528274"/>
    <lineage>
        <taxon>Bacteria</taxon>
        <taxon>Pseudomonadati</taxon>
        <taxon>Nitrospinota/Tectimicrobiota group</taxon>
        <taxon>Candidatus Tectimicrobiota</taxon>
    </lineage>
</organism>
<keyword evidence="3" id="KW-0813">Transport</keyword>
<protein>
    <submittedName>
        <fullName evidence="5">Extracellular solute-binding protein</fullName>
    </submittedName>
</protein>
<dbReference type="Gene3D" id="3.40.190.10">
    <property type="entry name" value="Periplasmic binding protein-like II"/>
    <property type="match status" value="1"/>
</dbReference>
<evidence type="ECO:0000256" key="2">
    <source>
        <dbReference type="ARBA" id="ARBA00008520"/>
    </source>
</evidence>
<feature type="non-terminal residue" evidence="5">
    <location>
        <position position="151"/>
    </location>
</feature>
<dbReference type="Pfam" id="PF01547">
    <property type="entry name" value="SBP_bac_1"/>
    <property type="match status" value="1"/>
</dbReference>
<dbReference type="InterPro" id="IPR050490">
    <property type="entry name" value="Bact_solute-bd_prot1"/>
</dbReference>
<dbReference type="PANTHER" id="PTHR43649:SF34">
    <property type="entry name" value="ABC TRANSPORTER PERIPLASMIC-BINDING PROTEIN YCJN-RELATED"/>
    <property type="match status" value="1"/>
</dbReference>
<accession>A0A937W1F1</accession>
<comment type="caution">
    <text evidence="5">The sequence shown here is derived from an EMBL/GenBank/DDBJ whole genome shotgun (WGS) entry which is preliminary data.</text>
</comment>
<proteinExistence type="inferred from homology"/>
<keyword evidence="4" id="KW-0732">Signal</keyword>
<comment type="similarity">
    <text evidence="2">Belongs to the bacterial solute-binding protein 1 family.</text>
</comment>
<comment type="subcellular location">
    <subcellularLocation>
        <location evidence="1">Periplasm</location>
    </subcellularLocation>
</comment>
<sequence>MAQERELKLLTFAHFVPSSDDELQRQLEEFGKQAGVKVRMDKVAHLQIPAVLASEVQGQKGHDVIGLSRFAMPNLYAKHLVKLDDLVEKIGRENGGLVNKEVGKGGDGQYRGVPWFYVSFPIAVRTDLLAELGEELPDTWDDVHRLGKLLK</sequence>
<dbReference type="Proteomes" id="UP000712673">
    <property type="component" value="Unassembled WGS sequence"/>
</dbReference>
<evidence type="ECO:0000256" key="3">
    <source>
        <dbReference type="ARBA" id="ARBA00022448"/>
    </source>
</evidence>
<dbReference type="InterPro" id="IPR006059">
    <property type="entry name" value="SBP"/>
</dbReference>
<evidence type="ECO:0000313" key="6">
    <source>
        <dbReference type="Proteomes" id="UP000712673"/>
    </source>
</evidence>
<dbReference type="AlphaFoldDB" id="A0A937W1F1"/>
<reference evidence="5" key="1">
    <citation type="submission" date="2019-03" db="EMBL/GenBank/DDBJ databases">
        <title>Lake Tanganyika Metagenome-Assembled Genomes (MAGs).</title>
        <authorList>
            <person name="Tran P."/>
        </authorList>
    </citation>
    <scope>NUCLEOTIDE SEQUENCE</scope>
    <source>
        <strain evidence="5">K_DeepCast_65m_m2_066</strain>
    </source>
</reference>
<evidence type="ECO:0000256" key="4">
    <source>
        <dbReference type="ARBA" id="ARBA00022729"/>
    </source>
</evidence>
<evidence type="ECO:0000313" key="5">
    <source>
        <dbReference type="EMBL" id="MBM3225108.1"/>
    </source>
</evidence>
<evidence type="ECO:0000256" key="1">
    <source>
        <dbReference type="ARBA" id="ARBA00004418"/>
    </source>
</evidence>